<proteinExistence type="predicted"/>
<dbReference type="Proteomes" id="UP000230646">
    <property type="component" value="Unassembled WGS sequence"/>
</dbReference>
<evidence type="ECO:0000313" key="1">
    <source>
        <dbReference type="EMBL" id="PIX34965.1"/>
    </source>
</evidence>
<evidence type="ECO:0000313" key="3">
    <source>
        <dbReference type="Proteomes" id="UP000230646"/>
    </source>
</evidence>
<reference evidence="1" key="2">
    <citation type="submission" date="2017-09" db="EMBL/GenBank/DDBJ databases">
        <title>Depth-based differentiation of microbial function through sediment-hosted aquifers and enrichment of novel symbionts in the deep terrestrial subsurface.</title>
        <authorList>
            <person name="Probst A.J."/>
            <person name="Ladd B."/>
            <person name="Jarett J.K."/>
            <person name="Geller-Mcgrath D.E."/>
            <person name="Sieber C.M.K."/>
            <person name="Emerson J.B."/>
            <person name="Anantharaman K."/>
            <person name="Thomas B.C."/>
            <person name="Malmstrom R."/>
            <person name="Stieglmeier M."/>
            <person name="Klingl A."/>
            <person name="Woyke T."/>
            <person name="Ryan C.M."/>
            <person name="Banfield J.F."/>
        </authorList>
    </citation>
    <scope>NUCLEOTIDE SEQUENCE</scope>
    <source>
        <strain evidence="1">CG_4_8_14_3_um_filter_34_18</strain>
    </source>
</reference>
<dbReference type="InterPro" id="IPR038765">
    <property type="entry name" value="Papain-like_cys_pep_sf"/>
</dbReference>
<dbReference type="Gene3D" id="3.90.1720.10">
    <property type="entry name" value="endopeptidase domain like (from Nostoc punctiforme)"/>
    <property type="match status" value="1"/>
</dbReference>
<dbReference type="Proteomes" id="UP000231493">
    <property type="component" value="Unassembled WGS sequence"/>
</dbReference>
<evidence type="ECO:0000313" key="2">
    <source>
        <dbReference type="EMBL" id="PIY33034.1"/>
    </source>
</evidence>
<name>A0A2M7PRQ6_9BACT</name>
<sequence>MGILLEPGDIFLTRGYGLISKAIRFFTRSIGEKRTKVNHVGLVVQRGDMKTAIVVEALYKVMHHKLWSQYGSPKKDFVAVYRATNLTAEQVKDIVDEAEKQVGKKYGYCMIVAHLKDWLFLEYISLDD</sequence>
<organism evidence="2 3">
    <name type="scientific">Candidatus Infernicultor aquiphilus</name>
    <dbReference type="NCBI Taxonomy" id="1805029"/>
    <lineage>
        <taxon>Bacteria</taxon>
        <taxon>Pseudomonadati</taxon>
        <taxon>Atribacterota</taxon>
        <taxon>Candidatus Phoenicimicrobiia</taxon>
        <taxon>Candidatus Pheonicimicrobiales</taxon>
        <taxon>Candidatus Phoenicimicrobiaceae</taxon>
        <taxon>Candidatus Infernicultor</taxon>
    </lineage>
</organism>
<accession>A0A2M7PRQ6</accession>
<evidence type="ECO:0000313" key="4">
    <source>
        <dbReference type="Proteomes" id="UP000231493"/>
    </source>
</evidence>
<dbReference type="Pfam" id="PF05708">
    <property type="entry name" value="Peptidase_C92"/>
    <property type="match status" value="1"/>
</dbReference>
<accession>A0A2M7KA23</accession>
<protein>
    <submittedName>
        <fullName evidence="2">Uncharacterized protein</fullName>
    </submittedName>
</protein>
<dbReference type="EMBL" id="PFKO01000133">
    <property type="protein sequence ID" value="PIY33034.1"/>
    <property type="molecule type" value="Genomic_DNA"/>
</dbReference>
<dbReference type="AlphaFoldDB" id="A0A2M7PRQ6"/>
<dbReference type="RefSeq" id="WP_406607241.1">
    <property type="nucleotide sequence ID" value="NZ_PFKO01000133.1"/>
</dbReference>
<dbReference type="EMBL" id="PFIP01000031">
    <property type="protein sequence ID" value="PIX34965.1"/>
    <property type="molecule type" value="Genomic_DNA"/>
</dbReference>
<comment type="caution">
    <text evidence="2">The sequence shown here is derived from an EMBL/GenBank/DDBJ whole genome shotgun (WGS) entry which is preliminary data.</text>
</comment>
<dbReference type="InterPro" id="IPR024453">
    <property type="entry name" value="Peptidase_C92"/>
</dbReference>
<gene>
    <name evidence="2" type="ORF">COZ07_03640</name>
    <name evidence="1" type="ORF">COZ58_01935</name>
</gene>
<reference evidence="3 4" key="1">
    <citation type="submission" date="2017-09" db="EMBL/GenBank/DDBJ databases">
        <title>Depth-based differentiation of microbial function through sediment-hosted aquifers and enrichment of novel symbionts in the deep terrestrial subsurface.</title>
        <authorList>
            <person name="Probst A.J."/>
            <person name="Ladd B."/>
            <person name="Jarett J.K."/>
            <person name="Geller-Mcgrath D.E."/>
            <person name="Sieber C.M."/>
            <person name="Emerson J.B."/>
            <person name="Anantharaman K."/>
            <person name="Thomas B.C."/>
            <person name="Malmstrom R."/>
            <person name="Stieglmeier M."/>
            <person name="Klingl A."/>
            <person name="Woyke T."/>
            <person name="Ryan C.M."/>
            <person name="Banfield J.F."/>
        </authorList>
    </citation>
    <scope>NUCLEOTIDE SEQUENCE [LARGE SCALE GENOMIC DNA]</scope>
    <source>
        <strain evidence="2">CG_4_10_14_3_um_filter_34_13</strain>
    </source>
</reference>
<dbReference type="SUPFAM" id="SSF54001">
    <property type="entry name" value="Cysteine proteinases"/>
    <property type="match status" value="1"/>
</dbReference>